<dbReference type="Proteomes" id="UP000694568">
    <property type="component" value="Unplaced"/>
</dbReference>
<proteinExistence type="predicted"/>
<feature type="region of interest" description="Disordered" evidence="1">
    <location>
        <begin position="170"/>
        <end position="189"/>
    </location>
</feature>
<keyword evidence="3" id="KW-1185">Reference proteome</keyword>
<feature type="compositionally biased region" description="Basic and acidic residues" evidence="1">
    <location>
        <begin position="180"/>
        <end position="189"/>
    </location>
</feature>
<name>A0A8C9Y871_SANLU</name>
<evidence type="ECO:0000313" key="2">
    <source>
        <dbReference type="Ensembl" id="ENSSLUP00000020947.1"/>
    </source>
</evidence>
<evidence type="ECO:0008006" key="4">
    <source>
        <dbReference type="Google" id="ProtNLM"/>
    </source>
</evidence>
<evidence type="ECO:0000313" key="3">
    <source>
        <dbReference type="Proteomes" id="UP000694568"/>
    </source>
</evidence>
<dbReference type="PANTHER" id="PTHR33198">
    <property type="entry name" value="ANK_REP_REGION DOMAIN-CONTAINING PROTEIN-RELATED"/>
    <property type="match status" value="1"/>
</dbReference>
<dbReference type="AlphaFoldDB" id="A0A8C9Y871"/>
<sequence length="213" mass="23979">MATSGSGSEAGDKGQIQQVEEDFVGAGGDDEKLKAHILLHVMGEDALDIYNCFQLDEANLTLAGLMTKFEEYFVPRQNVTFERYKFFTHDQKQGIPFDQYLAELHTLSKTCEFGTLRDSLVRDRIVCGTVDNALRERLDKCVTMCRAAETTRAQAKELRRGETTVHAIHKEQRKKKTFTKQKDQKEKSAEFKCGKCGGSHKPKSCPAFGKSCK</sequence>
<dbReference type="GeneTree" id="ENSGT00940000166018"/>
<dbReference type="Ensembl" id="ENSSLUT00000021610.1">
    <property type="protein sequence ID" value="ENSSLUP00000020947.1"/>
    <property type="gene ID" value="ENSSLUG00000009652.1"/>
</dbReference>
<protein>
    <recommendedName>
        <fullName evidence="4">Retrotransposon gag domain-containing protein</fullName>
    </recommendedName>
</protein>
<reference evidence="2" key="2">
    <citation type="submission" date="2025-09" db="UniProtKB">
        <authorList>
            <consortium name="Ensembl"/>
        </authorList>
    </citation>
    <scope>IDENTIFICATION</scope>
</reference>
<evidence type="ECO:0000256" key="1">
    <source>
        <dbReference type="SAM" id="MobiDB-lite"/>
    </source>
</evidence>
<reference evidence="2" key="1">
    <citation type="submission" date="2025-08" db="UniProtKB">
        <authorList>
            <consortium name="Ensembl"/>
        </authorList>
    </citation>
    <scope>IDENTIFICATION</scope>
</reference>
<accession>A0A8C9Y871</accession>
<dbReference type="PANTHER" id="PTHR33198:SF20">
    <property type="entry name" value="RETROTRANSPOSON GAG DOMAIN-CONTAINING PROTEIN"/>
    <property type="match status" value="1"/>
</dbReference>
<organism evidence="2 3">
    <name type="scientific">Sander lucioperca</name>
    <name type="common">Pike-perch</name>
    <name type="synonym">Perca lucioperca</name>
    <dbReference type="NCBI Taxonomy" id="283035"/>
    <lineage>
        <taxon>Eukaryota</taxon>
        <taxon>Metazoa</taxon>
        <taxon>Chordata</taxon>
        <taxon>Craniata</taxon>
        <taxon>Vertebrata</taxon>
        <taxon>Euteleostomi</taxon>
        <taxon>Actinopterygii</taxon>
        <taxon>Neopterygii</taxon>
        <taxon>Teleostei</taxon>
        <taxon>Neoteleostei</taxon>
        <taxon>Acanthomorphata</taxon>
        <taxon>Eupercaria</taxon>
        <taxon>Perciformes</taxon>
        <taxon>Percoidei</taxon>
        <taxon>Percidae</taxon>
        <taxon>Luciopercinae</taxon>
        <taxon>Sander</taxon>
    </lineage>
</organism>